<feature type="domain" description="Integrase zinc-binding" evidence="1">
    <location>
        <begin position="57"/>
        <end position="112"/>
    </location>
</feature>
<reference evidence="2 3" key="1">
    <citation type="journal article" date="2022" name="Nat. Plants">
        <title>Genomes of leafy and leafless Platanthera orchids illuminate the evolution of mycoheterotrophy.</title>
        <authorList>
            <person name="Li M.H."/>
            <person name="Liu K.W."/>
            <person name="Li Z."/>
            <person name="Lu H.C."/>
            <person name="Ye Q.L."/>
            <person name="Zhang D."/>
            <person name="Wang J.Y."/>
            <person name="Li Y.F."/>
            <person name="Zhong Z.M."/>
            <person name="Liu X."/>
            <person name="Yu X."/>
            <person name="Liu D.K."/>
            <person name="Tu X.D."/>
            <person name="Liu B."/>
            <person name="Hao Y."/>
            <person name="Liao X.Y."/>
            <person name="Jiang Y.T."/>
            <person name="Sun W.H."/>
            <person name="Chen J."/>
            <person name="Chen Y.Q."/>
            <person name="Ai Y."/>
            <person name="Zhai J.W."/>
            <person name="Wu S.S."/>
            <person name="Zhou Z."/>
            <person name="Hsiao Y.Y."/>
            <person name="Wu W.L."/>
            <person name="Chen Y.Y."/>
            <person name="Lin Y.F."/>
            <person name="Hsu J.L."/>
            <person name="Li C.Y."/>
            <person name="Wang Z.W."/>
            <person name="Zhao X."/>
            <person name="Zhong W.Y."/>
            <person name="Ma X.K."/>
            <person name="Ma L."/>
            <person name="Huang J."/>
            <person name="Chen G.Z."/>
            <person name="Huang M.Z."/>
            <person name="Huang L."/>
            <person name="Peng D.H."/>
            <person name="Luo Y.B."/>
            <person name="Zou S.Q."/>
            <person name="Chen S.P."/>
            <person name="Lan S."/>
            <person name="Tsai W.C."/>
            <person name="Van de Peer Y."/>
            <person name="Liu Z.J."/>
        </authorList>
    </citation>
    <scope>NUCLEOTIDE SEQUENCE [LARGE SCALE GENOMIC DNA]</scope>
    <source>
        <strain evidence="2">Lor287</strain>
    </source>
</reference>
<dbReference type="InterPro" id="IPR041588">
    <property type="entry name" value="Integrase_H2C2"/>
</dbReference>
<keyword evidence="3" id="KW-1185">Reference proteome</keyword>
<sequence length="196" mass="22733">MSTRVEGFERVRYDYPECPDFGEIYSALLRDPLEPREGFIISEGYLFYGSRLCVPQTSLQDFLVWELHAGRVAGHFGCDKTIELVEDRFFGPGLKRNVTRVVRHCHVCQTAKGSRQPTGLYTTLFIPHRAWANISLDFVLGHPRTLRKFDSIFVVVDRFSKMATLSHVTGRTMPPTWRHIFQGIIQVSWTTYFYCF</sequence>
<proteinExistence type="predicted"/>
<dbReference type="Proteomes" id="UP001418222">
    <property type="component" value="Unassembled WGS sequence"/>
</dbReference>
<comment type="caution">
    <text evidence="2">The sequence shown here is derived from an EMBL/GenBank/DDBJ whole genome shotgun (WGS) entry which is preliminary data.</text>
</comment>
<evidence type="ECO:0000259" key="1">
    <source>
        <dbReference type="Pfam" id="PF17921"/>
    </source>
</evidence>
<dbReference type="AlphaFoldDB" id="A0AAP0GBU1"/>
<organism evidence="2 3">
    <name type="scientific">Platanthera zijinensis</name>
    <dbReference type="NCBI Taxonomy" id="2320716"/>
    <lineage>
        <taxon>Eukaryota</taxon>
        <taxon>Viridiplantae</taxon>
        <taxon>Streptophyta</taxon>
        <taxon>Embryophyta</taxon>
        <taxon>Tracheophyta</taxon>
        <taxon>Spermatophyta</taxon>
        <taxon>Magnoliopsida</taxon>
        <taxon>Liliopsida</taxon>
        <taxon>Asparagales</taxon>
        <taxon>Orchidaceae</taxon>
        <taxon>Orchidoideae</taxon>
        <taxon>Orchideae</taxon>
        <taxon>Orchidinae</taxon>
        <taxon>Platanthera</taxon>
    </lineage>
</organism>
<dbReference type="PANTHER" id="PTHR35046">
    <property type="entry name" value="ZINC KNUCKLE (CCHC-TYPE) FAMILY PROTEIN"/>
    <property type="match status" value="1"/>
</dbReference>
<dbReference type="PANTHER" id="PTHR35046:SF26">
    <property type="entry name" value="RNA-DIRECTED DNA POLYMERASE"/>
    <property type="match status" value="1"/>
</dbReference>
<accession>A0AAP0GBU1</accession>
<dbReference type="Pfam" id="PF17921">
    <property type="entry name" value="Integrase_H2C2"/>
    <property type="match status" value="1"/>
</dbReference>
<dbReference type="EMBL" id="JBBWWQ010000003">
    <property type="protein sequence ID" value="KAK8950725.1"/>
    <property type="molecule type" value="Genomic_DNA"/>
</dbReference>
<evidence type="ECO:0000313" key="2">
    <source>
        <dbReference type="EMBL" id="KAK8950725.1"/>
    </source>
</evidence>
<gene>
    <name evidence="2" type="ORF">KSP39_PZI004146</name>
</gene>
<name>A0AAP0GBU1_9ASPA</name>
<protein>
    <recommendedName>
        <fullName evidence="1">Integrase zinc-binding domain-containing protein</fullName>
    </recommendedName>
</protein>
<dbReference type="Gene3D" id="1.10.340.70">
    <property type="match status" value="1"/>
</dbReference>
<evidence type="ECO:0000313" key="3">
    <source>
        <dbReference type="Proteomes" id="UP001418222"/>
    </source>
</evidence>
<dbReference type="FunFam" id="1.10.340.70:FF:000001">
    <property type="entry name" value="Retrovirus-related Pol polyprotein from transposon gypsy-like Protein"/>
    <property type="match status" value="1"/>
</dbReference>